<dbReference type="InterPro" id="IPR008920">
    <property type="entry name" value="TF_FadR/GntR_C"/>
</dbReference>
<name>A0A9D9DZ19_9FIRM</name>
<sequence>MEQPTSLLEYALTVIRENILTGKYKAGEKLSTQDIAEELGTSRTPVNAAINRLVAEGLAEAIPRRGTIVRQLSEEQISDIIDVRILLESYAIERAIKNVSKNPEKIEYMKELLYSFDFKNADYKSVSDFEAEFHRTLVKLSGNEQLLRLYDTNWTMGYVSYFYTMAHMPDEKHKKFFDEHKTIIEYLESGNADELEKLIKSHIMSLKLA</sequence>
<dbReference type="PANTHER" id="PTHR43537:SF24">
    <property type="entry name" value="GLUCONATE OPERON TRANSCRIPTIONAL REPRESSOR"/>
    <property type="match status" value="1"/>
</dbReference>
<evidence type="ECO:0000256" key="2">
    <source>
        <dbReference type="ARBA" id="ARBA00023125"/>
    </source>
</evidence>
<dbReference type="PROSITE" id="PS50949">
    <property type="entry name" value="HTH_GNTR"/>
    <property type="match status" value="1"/>
</dbReference>
<dbReference type="Gene3D" id="1.20.120.530">
    <property type="entry name" value="GntR ligand-binding domain-like"/>
    <property type="match status" value="1"/>
</dbReference>
<dbReference type="SUPFAM" id="SSF48008">
    <property type="entry name" value="GntR ligand-binding domain-like"/>
    <property type="match status" value="1"/>
</dbReference>
<keyword evidence="1" id="KW-0805">Transcription regulation</keyword>
<dbReference type="SMART" id="SM00345">
    <property type="entry name" value="HTH_GNTR"/>
    <property type="match status" value="1"/>
</dbReference>
<dbReference type="PANTHER" id="PTHR43537">
    <property type="entry name" value="TRANSCRIPTIONAL REGULATOR, GNTR FAMILY"/>
    <property type="match status" value="1"/>
</dbReference>
<dbReference type="SMART" id="SM00895">
    <property type="entry name" value="FCD"/>
    <property type="match status" value="1"/>
</dbReference>
<dbReference type="CDD" id="cd07377">
    <property type="entry name" value="WHTH_GntR"/>
    <property type="match status" value="1"/>
</dbReference>
<keyword evidence="3" id="KW-0804">Transcription</keyword>
<comment type="caution">
    <text evidence="5">The sequence shown here is derived from an EMBL/GenBank/DDBJ whole genome shotgun (WGS) entry which is preliminary data.</text>
</comment>
<dbReference type="SUPFAM" id="SSF46785">
    <property type="entry name" value="Winged helix' DNA-binding domain"/>
    <property type="match status" value="1"/>
</dbReference>
<evidence type="ECO:0000259" key="4">
    <source>
        <dbReference type="PROSITE" id="PS50949"/>
    </source>
</evidence>
<organism evidence="5 6">
    <name type="scientific">Candidatus Fimicola merdigallinarum</name>
    <dbReference type="NCBI Taxonomy" id="2840819"/>
    <lineage>
        <taxon>Bacteria</taxon>
        <taxon>Bacillati</taxon>
        <taxon>Bacillota</taxon>
        <taxon>Clostridia</taxon>
        <taxon>Lachnospirales</taxon>
        <taxon>Lachnospiraceae</taxon>
        <taxon>Lachnospiraceae incertae sedis</taxon>
        <taxon>Candidatus Fimicola</taxon>
    </lineage>
</organism>
<reference evidence="5" key="1">
    <citation type="submission" date="2020-10" db="EMBL/GenBank/DDBJ databases">
        <authorList>
            <person name="Gilroy R."/>
        </authorList>
    </citation>
    <scope>NUCLEOTIDE SEQUENCE</scope>
    <source>
        <strain evidence="5">F6-4510</strain>
    </source>
</reference>
<dbReference type="GO" id="GO:0003700">
    <property type="term" value="F:DNA-binding transcription factor activity"/>
    <property type="evidence" value="ECO:0007669"/>
    <property type="project" value="InterPro"/>
</dbReference>
<reference evidence="5" key="2">
    <citation type="journal article" date="2021" name="PeerJ">
        <title>Extensive microbial diversity within the chicken gut microbiome revealed by metagenomics and culture.</title>
        <authorList>
            <person name="Gilroy R."/>
            <person name="Ravi A."/>
            <person name="Getino M."/>
            <person name="Pursley I."/>
            <person name="Horton D.L."/>
            <person name="Alikhan N.F."/>
            <person name="Baker D."/>
            <person name="Gharbi K."/>
            <person name="Hall N."/>
            <person name="Watson M."/>
            <person name="Adriaenssens E.M."/>
            <person name="Foster-Nyarko E."/>
            <person name="Jarju S."/>
            <person name="Secka A."/>
            <person name="Antonio M."/>
            <person name="Oren A."/>
            <person name="Chaudhuri R.R."/>
            <person name="La Ragione R."/>
            <person name="Hildebrand F."/>
            <person name="Pallen M.J."/>
        </authorList>
    </citation>
    <scope>NUCLEOTIDE SEQUENCE</scope>
    <source>
        <strain evidence="5">F6-4510</strain>
    </source>
</reference>
<protein>
    <submittedName>
        <fullName evidence="5">GntR family transcriptional regulator</fullName>
    </submittedName>
</protein>
<dbReference type="EMBL" id="JADIMX010000136">
    <property type="protein sequence ID" value="MBO8435121.1"/>
    <property type="molecule type" value="Genomic_DNA"/>
</dbReference>
<dbReference type="Gene3D" id="1.10.10.10">
    <property type="entry name" value="Winged helix-like DNA-binding domain superfamily/Winged helix DNA-binding domain"/>
    <property type="match status" value="1"/>
</dbReference>
<dbReference type="InterPro" id="IPR036388">
    <property type="entry name" value="WH-like_DNA-bd_sf"/>
</dbReference>
<dbReference type="InterPro" id="IPR011711">
    <property type="entry name" value="GntR_C"/>
</dbReference>
<dbReference type="Pfam" id="PF00392">
    <property type="entry name" value="GntR"/>
    <property type="match status" value="1"/>
</dbReference>
<evidence type="ECO:0000256" key="3">
    <source>
        <dbReference type="ARBA" id="ARBA00023163"/>
    </source>
</evidence>
<accession>A0A9D9DZ19</accession>
<dbReference type="Proteomes" id="UP000823611">
    <property type="component" value="Unassembled WGS sequence"/>
</dbReference>
<evidence type="ECO:0000256" key="1">
    <source>
        <dbReference type="ARBA" id="ARBA00023015"/>
    </source>
</evidence>
<dbReference type="InterPro" id="IPR000524">
    <property type="entry name" value="Tscrpt_reg_HTH_GntR"/>
</dbReference>
<dbReference type="InterPro" id="IPR036390">
    <property type="entry name" value="WH_DNA-bd_sf"/>
</dbReference>
<evidence type="ECO:0000313" key="5">
    <source>
        <dbReference type="EMBL" id="MBO8435121.1"/>
    </source>
</evidence>
<dbReference type="Pfam" id="PF07729">
    <property type="entry name" value="FCD"/>
    <property type="match status" value="1"/>
</dbReference>
<dbReference type="GO" id="GO:0003677">
    <property type="term" value="F:DNA binding"/>
    <property type="evidence" value="ECO:0007669"/>
    <property type="project" value="UniProtKB-KW"/>
</dbReference>
<gene>
    <name evidence="5" type="ORF">IAC55_07370</name>
</gene>
<evidence type="ECO:0000313" key="6">
    <source>
        <dbReference type="Proteomes" id="UP000823611"/>
    </source>
</evidence>
<feature type="domain" description="HTH gntR-type" evidence="4">
    <location>
        <begin position="5"/>
        <end position="72"/>
    </location>
</feature>
<keyword evidence="2" id="KW-0238">DNA-binding</keyword>
<dbReference type="AlphaFoldDB" id="A0A9D9DZ19"/>
<proteinExistence type="predicted"/>